<sequence>MTLLNFDDGARFAAHCSQLLSDLGITLTFGNDFEAYRAILEKARPNQILGAPFDPSLHDLNESNAFWTIGYSDKGDVIHTQAMRMIDTGQKPLADYLRFNFRDFPPPGIELDLQRSRFRAGPSVSKITGTTCYHGEFWIGGAPGEFRGTGLASILGRNAFWQAMNRFDPDYVFSFIEKTVANKGFAVRQAYLHCQPQALRWYRPENDKPIEGYIGYMDRAEMRFVLEMPVPVEDVQIRAA</sequence>
<protein>
    <recommendedName>
        <fullName evidence="3">N-acetyltransferase domain-containing protein</fullName>
    </recommendedName>
</protein>
<proteinExistence type="predicted"/>
<name>A0A7W6M644_9RHOB</name>
<gene>
    <name evidence="1" type="ORF">GGR93_000934</name>
</gene>
<dbReference type="Proteomes" id="UP000565745">
    <property type="component" value="Unassembled WGS sequence"/>
</dbReference>
<evidence type="ECO:0000313" key="2">
    <source>
        <dbReference type="Proteomes" id="UP000565745"/>
    </source>
</evidence>
<dbReference type="EMBL" id="JACIFU010000001">
    <property type="protein sequence ID" value="MBB4173173.1"/>
    <property type="molecule type" value="Genomic_DNA"/>
</dbReference>
<evidence type="ECO:0000313" key="1">
    <source>
        <dbReference type="EMBL" id="MBB4173173.1"/>
    </source>
</evidence>
<dbReference type="AlphaFoldDB" id="A0A7W6M644"/>
<comment type="caution">
    <text evidence="1">The sequence shown here is derived from an EMBL/GenBank/DDBJ whole genome shotgun (WGS) entry which is preliminary data.</text>
</comment>
<accession>A0A7W6M644</accession>
<evidence type="ECO:0008006" key="3">
    <source>
        <dbReference type="Google" id="ProtNLM"/>
    </source>
</evidence>
<dbReference type="RefSeq" id="WP_025054754.1">
    <property type="nucleotide sequence ID" value="NZ_JACIFU010000001.1"/>
</dbReference>
<organism evidence="1 2">
    <name type="scientific">Sulfitobacter noctilucicola</name>
    <dbReference type="NCBI Taxonomy" id="1342301"/>
    <lineage>
        <taxon>Bacteria</taxon>
        <taxon>Pseudomonadati</taxon>
        <taxon>Pseudomonadota</taxon>
        <taxon>Alphaproteobacteria</taxon>
        <taxon>Rhodobacterales</taxon>
        <taxon>Roseobacteraceae</taxon>
        <taxon>Sulfitobacter</taxon>
    </lineage>
</organism>
<keyword evidence="2" id="KW-1185">Reference proteome</keyword>
<reference evidence="1 2" key="1">
    <citation type="submission" date="2020-08" db="EMBL/GenBank/DDBJ databases">
        <title>Genomic Encyclopedia of Type Strains, Phase IV (KMG-IV): sequencing the most valuable type-strain genomes for metagenomic binning, comparative biology and taxonomic classification.</title>
        <authorList>
            <person name="Goeker M."/>
        </authorList>
    </citation>
    <scope>NUCLEOTIDE SEQUENCE [LARGE SCALE GENOMIC DNA]</scope>
    <source>
        <strain evidence="1 2">DSM 101015</strain>
    </source>
</reference>
<dbReference type="OrthoDB" id="8068570at2"/>